<dbReference type="Pfam" id="PF02517">
    <property type="entry name" value="Rce1-like"/>
    <property type="match status" value="1"/>
</dbReference>
<feature type="transmembrane region" description="Helical" evidence="1">
    <location>
        <begin position="199"/>
        <end position="219"/>
    </location>
</feature>
<feature type="domain" description="CAAX prenyl protease 2/Lysostaphin resistance protein A-like" evidence="2">
    <location>
        <begin position="124"/>
        <end position="211"/>
    </location>
</feature>
<keyword evidence="1" id="KW-0812">Transmembrane</keyword>
<organism evidence="3 4">
    <name type="scientific">Candidatus Ventrousia excrementavium</name>
    <dbReference type="NCBI Taxonomy" id="2840961"/>
    <lineage>
        <taxon>Bacteria</taxon>
        <taxon>Bacillati</taxon>
        <taxon>Bacillota</taxon>
        <taxon>Clostridia</taxon>
        <taxon>Eubacteriales</taxon>
        <taxon>Clostridiaceae</taxon>
        <taxon>Clostridiaceae incertae sedis</taxon>
        <taxon>Candidatus Ventrousia</taxon>
    </lineage>
</organism>
<evidence type="ECO:0000313" key="3">
    <source>
        <dbReference type="EMBL" id="HIU43639.1"/>
    </source>
</evidence>
<reference evidence="3" key="1">
    <citation type="submission" date="2020-10" db="EMBL/GenBank/DDBJ databases">
        <authorList>
            <person name="Gilroy R."/>
        </authorList>
    </citation>
    <scope>NUCLEOTIDE SEQUENCE</scope>
    <source>
        <strain evidence="3">CHK191-8634</strain>
    </source>
</reference>
<dbReference type="Proteomes" id="UP000824073">
    <property type="component" value="Unassembled WGS sequence"/>
</dbReference>
<keyword evidence="1" id="KW-0472">Membrane</keyword>
<feature type="transmembrane region" description="Helical" evidence="1">
    <location>
        <begin position="41"/>
        <end position="60"/>
    </location>
</feature>
<dbReference type="AlphaFoldDB" id="A0A9D1IX34"/>
<comment type="caution">
    <text evidence="3">The sequence shown here is derived from an EMBL/GenBank/DDBJ whole genome shotgun (WGS) entry which is preliminary data.</text>
</comment>
<protein>
    <submittedName>
        <fullName evidence="3">CPBP family intramembrane metalloprotease</fullName>
    </submittedName>
</protein>
<evidence type="ECO:0000259" key="2">
    <source>
        <dbReference type="Pfam" id="PF02517"/>
    </source>
</evidence>
<keyword evidence="3" id="KW-0482">Metalloprotease</keyword>
<evidence type="ECO:0000256" key="1">
    <source>
        <dbReference type="SAM" id="Phobius"/>
    </source>
</evidence>
<sequence length="257" mass="27423">MEKKGRAVVLALGAFFVMAFVQSMCMALLSELWGPEQAQAGQTLVLGLSAIIVTALLALADKTLPQPVLRPVMRVSTDGLTAAVCALLGAAANCTLSAGLSVASFNEQLLAEYTQAVPMGKGAALWLELAAYCLLIPVMEEMLFRGFILDVLRQAFPLAAAAGLECLIFAWGHGQILWFLYALAMGGVLTWLRLKTGSLYAPIAFHIAFNGANYLQPWLYSAAGENRQGLVVLFLAGLLVCLCTAVALMRLRQKGKG</sequence>
<keyword evidence="3" id="KW-0378">Hydrolase</keyword>
<name>A0A9D1IX34_9CLOT</name>
<dbReference type="InterPro" id="IPR003675">
    <property type="entry name" value="Rce1/LyrA-like_dom"/>
</dbReference>
<feature type="transmembrane region" description="Helical" evidence="1">
    <location>
        <begin position="80"/>
        <end position="103"/>
    </location>
</feature>
<accession>A0A9D1IX34</accession>
<dbReference type="GO" id="GO:0004175">
    <property type="term" value="F:endopeptidase activity"/>
    <property type="evidence" value="ECO:0007669"/>
    <property type="project" value="UniProtKB-ARBA"/>
</dbReference>
<feature type="transmembrane region" description="Helical" evidence="1">
    <location>
        <begin position="231"/>
        <end position="251"/>
    </location>
</feature>
<proteinExistence type="predicted"/>
<dbReference type="GO" id="GO:0008237">
    <property type="term" value="F:metallopeptidase activity"/>
    <property type="evidence" value="ECO:0007669"/>
    <property type="project" value="UniProtKB-KW"/>
</dbReference>
<feature type="transmembrane region" description="Helical" evidence="1">
    <location>
        <begin position="123"/>
        <end position="139"/>
    </location>
</feature>
<dbReference type="PANTHER" id="PTHR36435:SF1">
    <property type="entry name" value="CAAX AMINO TERMINAL PROTEASE FAMILY PROTEIN"/>
    <property type="match status" value="1"/>
</dbReference>
<dbReference type="EMBL" id="DVMR01000042">
    <property type="protein sequence ID" value="HIU43639.1"/>
    <property type="molecule type" value="Genomic_DNA"/>
</dbReference>
<feature type="transmembrane region" description="Helical" evidence="1">
    <location>
        <begin position="176"/>
        <end position="192"/>
    </location>
</feature>
<reference evidence="3" key="2">
    <citation type="journal article" date="2021" name="PeerJ">
        <title>Extensive microbial diversity within the chicken gut microbiome revealed by metagenomics and culture.</title>
        <authorList>
            <person name="Gilroy R."/>
            <person name="Ravi A."/>
            <person name="Getino M."/>
            <person name="Pursley I."/>
            <person name="Horton D.L."/>
            <person name="Alikhan N.F."/>
            <person name="Baker D."/>
            <person name="Gharbi K."/>
            <person name="Hall N."/>
            <person name="Watson M."/>
            <person name="Adriaenssens E.M."/>
            <person name="Foster-Nyarko E."/>
            <person name="Jarju S."/>
            <person name="Secka A."/>
            <person name="Antonio M."/>
            <person name="Oren A."/>
            <person name="Chaudhuri R.R."/>
            <person name="La Ragione R."/>
            <person name="Hildebrand F."/>
            <person name="Pallen M.J."/>
        </authorList>
    </citation>
    <scope>NUCLEOTIDE SEQUENCE</scope>
    <source>
        <strain evidence="3">CHK191-8634</strain>
    </source>
</reference>
<keyword evidence="1" id="KW-1133">Transmembrane helix</keyword>
<dbReference type="InterPro" id="IPR052710">
    <property type="entry name" value="CAAX_protease"/>
</dbReference>
<evidence type="ECO:0000313" key="4">
    <source>
        <dbReference type="Proteomes" id="UP000824073"/>
    </source>
</evidence>
<keyword evidence="3" id="KW-0645">Protease</keyword>
<gene>
    <name evidence="3" type="ORF">IAB67_04995</name>
</gene>
<dbReference type="GO" id="GO:0080120">
    <property type="term" value="P:CAAX-box protein maturation"/>
    <property type="evidence" value="ECO:0007669"/>
    <property type="project" value="UniProtKB-ARBA"/>
</dbReference>
<feature type="transmembrane region" description="Helical" evidence="1">
    <location>
        <begin position="151"/>
        <end position="170"/>
    </location>
</feature>
<dbReference type="PANTHER" id="PTHR36435">
    <property type="entry name" value="SLR1288 PROTEIN"/>
    <property type="match status" value="1"/>
</dbReference>
<feature type="transmembrane region" description="Helical" evidence="1">
    <location>
        <begin position="7"/>
        <end position="29"/>
    </location>
</feature>